<dbReference type="AlphaFoldDB" id="A0A4D8RWJ1"/>
<protein>
    <submittedName>
        <fullName evidence="4">Sulfate adenylyltransferase</fullName>
    </submittedName>
</protein>
<dbReference type="Gene3D" id="3.40.50.620">
    <property type="entry name" value="HUPs"/>
    <property type="match status" value="1"/>
</dbReference>
<dbReference type="PANTHER" id="PTHR43509">
    <property type="match status" value="1"/>
</dbReference>
<feature type="domain" description="Sulphate adenylyltransferase catalytic" evidence="2">
    <location>
        <begin position="159"/>
        <end position="361"/>
    </location>
</feature>
<keyword evidence="4" id="KW-0548">Nucleotidyltransferase</keyword>
<dbReference type="GO" id="GO:0004781">
    <property type="term" value="F:sulfate adenylyltransferase (ATP) activity"/>
    <property type="evidence" value="ECO:0007669"/>
    <property type="project" value="InterPro"/>
</dbReference>
<dbReference type="GeneID" id="91755429"/>
<reference evidence="4 5" key="1">
    <citation type="submission" date="2018-07" db="EMBL/GenBank/DDBJ databases">
        <title>Complete Genome Sequences of Extremely Thermoacidophilic, Metal-Mobilizing Type-Strain Members of the Archaeal Family Sulfolobaceae: Acidianus brierleyi DSM-1651T, Acidianus sulfidivorans DSM-18786T, Metallosphaera hakonensis DSM-7519T, and Metallosphaera prunae DSM-10039T.</title>
        <authorList>
            <person name="Counts J.A."/>
            <person name="Kelly R.M."/>
        </authorList>
    </citation>
    <scope>NUCLEOTIDE SEQUENCE [LARGE SCALE GENOMIC DNA]</scope>
    <source>
        <strain evidence="4 5">Ron 12/II</strain>
    </source>
</reference>
<feature type="domain" description="ATP-sulfurylase PUA-like" evidence="3">
    <location>
        <begin position="10"/>
        <end position="153"/>
    </location>
</feature>
<dbReference type="InterPro" id="IPR024951">
    <property type="entry name" value="Sulfurylase_cat_dom"/>
</dbReference>
<dbReference type="Gene3D" id="3.10.400.10">
    <property type="entry name" value="Sulfate adenylyltransferase"/>
    <property type="match status" value="1"/>
</dbReference>
<keyword evidence="5" id="KW-1185">Reference proteome</keyword>
<dbReference type="Pfam" id="PF01747">
    <property type="entry name" value="ATP-sulfurylase"/>
    <property type="match status" value="1"/>
</dbReference>
<evidence type="ECO:0000313" key="5">
    <source>
        <dbReference type="Proteomes" id="UP000298568"/>
    </source>
</evidence>
<organism evidence="4 5">
    <name type="scientific">Metallosphaera prunae</name>
    <dbReference type="NCBI Taxonomy" id="47304"/>
    <lineage>
        <taxon>Archaea</taxon>
        <taxon>Thermoproteota</taxon>
        <taxon>Thermoprotei</taxon>
        <taxon>Sulfolobales</taxon>
        <taxon>Sulfolobaceae</taxon>
        <taxon>Metallosphaera</taxon>
    </lineage>
</organism>
<dbReference type="InterPro" id="IPR015947">
    <property type="entry name" value="PUA-like_sf"/>
</dbReference>
<dbReference type="KEGG" id="mpru:DFR88_01700"/>
<evidence type="ECO:0000259" key="2">
    <source>
        <dbReference type="Pfam" id="PF01747"/>
    </source>
</evidence>
<evidence type="ECO:0000313" key="4">
    <source>
        <dbReference type="EMBL" id="QCO29367.1"/>
    </source>
</evidence>
<dbReference type="NCBIfam" id="NF003166">
    <property type="entry name" value="PRK04149.1"/>
    <property type="match status" value="1"/>
</dbReference>
<dbReference type="SUPFAM" id="SSF52374">
    <property type="entry name" value="Nucleotidylyl transferase"/>
    <property type="match status" value="1"/>
</dbReference>
<proteinExistence type="predicted"/>
<dbReference type="EMBL" id="CP031156">
    <property type="protein sequence ID" value="QCO29367.1"/>
    <property type="molecule type" value="Genomic_DNA"/>
</dbReference>
<comment type="pathway">
    <text evidence="1">Sulfur metabolism; hydrogen sulfide biosynthesis; sulfite from sulfate: step 1/3.</text>
</comment>
<name>A0A4D8RWJ1_METPR</name>
<dbReference type="InterPro" id="IPR025980">
    <property type="entry name" value="ATP-Sase_PUA-like_dom"/>
</dbReference>
<dbReference type="RefSeq" id="WP_144418750.1">
    <property type="nucleotide sequence ID" value="NZ_CP031156.1"/>
</dbReference>
<dbReference type="InterPro" id="IPR014729">
    <property type="entry name" value="Rossmann-like_a/b/a_fold"/>
</dbReference>
<accession>A0A4D8RWJ1</accession>
<dbReference type="Pfam" id="PF14306">
    <property type="entry name" value="PUA_2"/>
    <property type="match status" value="1"/>
</dbReference>
<sequence>MSEASEMVASPYGGRLIQNVIEEPHEDLPMLEIGRRYALDAEKIGIGAYSPLEGFMGSSDLENVLYKNELNNGLPWTIPIILPVMAPPEEGERVYLNLNGNRFGFLEVEEVFRFNKKEIAEKVYSTLSPEHPGVAQVMSEPETAVSGKVWIFRRVSRDKTPAETREIFKKLGWRDVAGYQTRNPPHRAHEYVIRVAMEFVDGVFIHPVVGELKNDDFPPEAIVEAYDYFVKNYLPKNRALLDTLTIPMRYAGPKAAVFYAIIRRNYGCTHFVVGRDMAGVGNFYDPYGAQKMLREMDLGVEIIPVGEAFYCDICEGIVSERSCDHNARKKISMTLIRKLLSQGEEPPREIIRPQIASILKRYYKNTESLASSRRG</sequence>
<evidence type="ECO:0000259" key="3">
    <source>
        <dbReference type="Pfam" id="PF14306"/>
    </source>
</evidence>
<dbReference type="Proteomes" id="UP000298568">
    <property type="component" value="Chromosome"/>
</dbReference>
<evidence type="ECO:0000256" key="1">
    <source>
        <dbReference type="ARBA" id="ARBA00005048"/>
    </source>
</evidence>
<dbReference type="SUPFAM" id="SSF88697">
    <property type="entry name" value="PUA domain-like"/>
    <property type="match status" value="1"/>
</dbReference>
<keyword evidence="4" id="KW-0808">Transferase</keyword>
<gene>
    <name evidence="4" type="ORF">DFR88_01700</name>
</gene>
<dbReference type="PANTHER" id="PTHR43509:SF1">
    <property type="entry name" value="SULFATE ADENYLYLTRANSFERASE"/>
    <property type="match status" value="1"/>
</dbReference>